<sequence>MDSLASHRIAERFARLGLDQRKAIYRKIRLEGLGIGNFPILARDELDFSRCQPSYAQMRQWFLWQLDPLSTAYHISGAMKLKGVLNVEALRASFGALLERHESLRTVFRAGEDGRIEQVIQADGSVQIEELDLSAVATGERAEKVRTAVADVVQTPFDLQAGPLLRVGLIREAVDEHVLVMVMHHIVSDGWSMQIIVDEFVAQYRSRVLGQNPKLATLPIQYADHAVWQHNWLEAGEKDRQLAYWRAQLGDENPVLQLPTDRPRNAHGVYGAACHRIALTGVLVSRLRDRARSEGATLFMALLAGVQALLYRHTGQKDIRVGIPIANRHRVETEGVVGLFVNTQVLRNVIHGRQSLVQVLKQAKEAALGAQAHQDLPFEQLVESLQPQRNLGINPLFQVLVNHQRQDHRVLQQLPGLTLADYTLAKQGAQFELSVDFGEEAEGQMQVSFTYAQELFDASAMARMAEHYLAVLRVLAERPEQAVGDVELLGIAEQLQLQAWGVNGRAYPEVGPVYRLIERRVRDNPHAIALVFGDESLSYGELNEQANRLAHRLIRLGVGPEVKVGLAVERSIEMVVGLLAVLKTGGAYVPFDPGYPMDRLAYMMEDSKIRLLLTQCAVRDRLPALEGLEVLELETLDVMDESGNDPRVDVHGENLAYVIYTSGSTGRPKGVGISHHSLVEHAQVAVDFFGLTKADRMLQFATLNFDGCIEQLFPPLIQGASVVLRGPDLWDSSTFYQELMEKQISVVDVTTAYWLLLVQDFARQGVRDYGVLRQVHAGGEAMPPEGLNAWRAAGLERIRLLNTYGPTEATVTASILDCQPYVSASKPLPLQMPIGTPLAGRELRVVDADFNLAPQGVSGELLIGGELLARGYLGRAGLSAERFVADPFGEAGSRLYRTGDLVRWNSEGQLEYLGRIDHQVKIRGLRIELGEVEAQLLSQAEVREAVVVARDGPGGARLVGYVSMLAGQIVEAEELKERLGRQLPDYMVPSLIVVLEGLPLNANGKVDRKALPEPGVESARAYEAPQGEEEEALAAIWAEVLGVERVGRHDNFFELGGHSLLALNVLERMRARGLAVQVRTLFQQPELAAFARAITQGQDRHDVVVPPNLIPADCAAIQPEMLTLLELDATEIGRIEAAVPGGAANIQDIYPLAPLQEGILFHHMLEQQGDIYVTPCLLSFDSRERLESFIASLNRVIERHDILRTAVLWEGLKEPVQVVYRRALLQAEWLQDVVAGNAAERLNELVDPRRHRIDVRQAPMMRAVAAQDVAQGSWLLQLPSHHLVLDHTTLELIVQEIVQIEQGQEAALPEPVPFRRFVAQAKLGLSRAEHEAFFTKMLGDVDEPTAPFDLLDVQGDGSEVEEVKLALEAELCAGIRQQAKRHGVSAASLFHLAWALVLARTTGKADVVFGTVLFGRMQGGEGAERALGMFINTLPIRIKLSGRSVQQSLREVHAGLTGLMHHEHASLSLAQRCSGLPGGTPLFSALLNYRYSAAQDLDMTAPVWEGIVALGGEERTNYPIAMSVDDLGLGFELVGQAHRSIGARRQCDYMRAALAGIVDGLSNGPQQRVGEVELLTDAEQQRLQGWGVNTRRHPAVEPVHRLIECCVRDSPYATALLFGDESLTYAELNLQANRLAHRLVRLGVGPEVRVGIAVERSIEMVVGLLAILKAGGAYVPLDPEYPMDRLTYMMGDSGIRLLLTQRAVRDRLPALDGLEVLELDGLDVRDEPGHDPQIPIHSENLAYVIYTSGSTGWPKGASIRHDALSRCMTWMQEKYGLTTMDAVLHKAPFSFDVSVWEIFWPLTVGVRLVVANPGDHRDPQRIIDLIVKHEITTLNFVPAMLQAFLAQEGIEEHTRLRYVICGGDAMPAATQREALRRLRGGTLQNLYGPTETTIHVTQWTCQEEEKAVVPIGRPISETQAYVLDGSLKWAPQGVAGELYIGGELLGRGYLGRPGLSAERFVANPFGEAGGRLYRTGDLVRWNADGQLEYLGRIDHQVKIRGFRIELGEVEAQLLSQTEVREAVVVARDGLGGARLVGYVSAHTGRTVGVAELRERLGQQLPDYMVPSAMVVLESLPLNANGKVDRKALPEVGVESVRAYEAPQGEVEEALAAIWSEVLGVERVGRQDNFFELGGNSLAALQFIRIAAKIPERRFMLRDIFSRPTLAKLAGAETRPRDSVSLNTVTNPQRTLFVMHDGWGNVLDYTSLALTLELSNCAVIGIPYSAASMRVPNDLAQLADWHTAAIIESGRKGPFLLAGWSMGGALALLAAQSLERKGHAVEFVGAIDPFVPTGRRGEELIGYEAELQEFLGILLPQNQREHLLNNPMLKGPLERAYRDPDELIPLLKVLFTQVVPEDLHWYGALGEEELARMFEAGRILRAAGNKLHARVELDGRVKVWWAEDRPPEEKKVFAAWVKSRLPMTESVLAADHFLIVRTPMLFDQLLRELRLMG</sequence>
<dbReference type="InterPro" id="IPR009081">
    <property type="entry name" value="PP-bd_ACP"/>
</dbReference>
<dbReference type="FunFam" id="3.30.559.10:FF:000012">
    <property type="entry name" value="Non-ribosomal peptide synthetase"/>
    <property type="match status" value="1"/>
</dbReference>
<keyword evidence="4" id="KW-0597">Phosphoprotein</keyword>
<evidence type="ECO:0000256" key="3">
    <source>
        <dbReference type="ARBA" id="ARBA00022450"/>
    </source>
</evidence>
<dbReference type="PROSITE" id="PS00455">
    <property type="entry name" value="AMP_BINDING"/>
    <property type="match status" value="2"/>
</dbReference>
<keyword evidence="3" id="KW-0596">Phosphopantetheine</keyword>
<dbReference type="FunFam" id="3.30.300.30:FF:000010">
    <property type="entry name" value="Enterobactin synthetase component F"/>
    <property type="match status" value="2"/>
</dbReference>
<dbReference type="InterPro" id="IPR001031">
    <property type="entry name" value="Thioesterase"/>
</dbReference>
<dbReference type="OrthoDB" id="8826085at2"/>
<dbReference type="eggNOG" id="COG1020">
    <property type="taxonomic scope" value="Bacteria"/>
</dbReference>
<dbReference type="Pfam" id="PF00550">
    <property type="entry name" value="PP-binding"/>
    <property type="match status" value="2"/>
</dbReference>
<dbReference type="InterPro" id="IPR000873">
    <property type="entry name" value="AMP-dep_synth/lig_dom"/>
</dbReference>
<name>E3HPT4_ACHXA</name>
<dbReference type="NCBIfam" id="NF003417">
    <property type="entry name" value="PRK04813.1"/>
    <property type="match status" value="2"/>
</dbReference>
<proteinExistence type="inferred from homology"/>
<dbReference type="Gene3D" id="3.40.50.980">
    <property type="match status" value="4"/>
</dbReference>
<dbReference type="FunFam" id="3.40.50.980:FF:000001">
    <property type="entry name" value="Non-ribosomal peptide synthetase"/>
    <property type="match status" value="2"/>
</dbReference>
<dbReference type="CDD" id="cd19531">
    <property type="entry name" value="LCL_NRPS-like"/>
    <property type="match status" value="1"/>
</dbReference>
<dbReference type="Gene3D" id="3.40.50.1820">
    <property type="entry name" value="alpha/beta hydrolase"/>
    <property type="match status" value="1"/>
</dbReference>
<comment type="similarity">
    <text evidence="2">Belongs to the ATP-dependent AMP-binding enzyme family.</text>
</comment>
<dbReference type="FunFam" id="3.40.50.980:FF:000002">
    <property type="entry name" value="Enterobactin synthetase component F"/>
    <property type="match status" value="1"/>
</dbReference>
<dbReference type="NCBIfam" id="TIGR01733">
    <property type="entry name" value="AA-adenyl-dom"/>
    <property type="match status" value="2"/>
</dbReference>
<dbReference type="FunFam" id="2.30.38.10:FF:000001">
    <property type="entry name" value="Non-ribosomal peptide synthetase PvdI"/>
    <property type="match status" value="1"/>
</dbReference>
<dbReference type="GO" id="GO:0005829">
    <property type="term" value="C:cytosol"/>
    <property type="evidence" value="ECO:0007669"/>
    <property type="project" value="TreeGrafter"/>
</dbReference>
<dbReference type="Gene3D" id="3.30.559.30">
    <property type="entry name" value="Nonribosomal peptide synthetase, condensation domain"/>
    <property type="match status" value="2"/>
</dbReference>
<dbReference type="HOGENOM" id="CLU_000022_11_0_4"/>
<dbReference type="STRING" id="762376.AXYL_02598"/>
<reference evidence="6 7" key="1">
    <citation type="journal article" date="2011" name="J. Bacteriol.">
        <title>Complete genome sequence of the haloaromatic acid-degrading bacterium Achromobacter xylosoxidans A8.</title>
        <authorList>
            <person name="Strnad H."/>
            <person name="Ridl J."/>
            <person name="Paces J."/>
            <person name="Kolar M."/>
            <person name="Vlcek C."/>
            <person name="Paces V."/>
        </authorList>
    </citation>
    <scope>NUCLEOTIDE SEQUENCE [LARGE SCALE GENOMIC DNA]</scope>
    <source>
        <strain evidence="6 7">A8</strain>
    </source>
</reference>
<evidence type="ECO:0000313" key="6">
    <source>
        <dbReference type="EMBL" id="ADP15918.1"/>
    </source>
</evidence>
<dbReference type="InterPro" id="IPR001242">
    <property type="entry name" value="Condensation_dom"/>
</dbReference>
<dbReference type="FunFam" id="3.40.50.12780:FF:000012">
    <property type="entry name" value="Non-ribosomal peptide synthetase"/>
    <property type="match status" value="2"/>
</dbReference>
<evidence type="ECO:0000256" key="2">
    <source>
        <dbReference type="ARBA" id="ARBA00006432"/>
    </source>
</evidence>
<protein>
    <submittedName>
        <fullName evidence="6">Syringomycin synthetase</fullName>
    </submittedName>
</protein>
<dbReference type="CDD" id="cd19544">
    <property type="entry name" value="E-C_NRPS"/>
    <property type="match status" value="1"/>
</dbReference>
<dbReference type="PROSITE" id="PS00012">
    <property type="entry name" value="PHOSPHOPANTETHEINE"/>
    <property type="match status" value="1"/>
</dbReference>
<organism evidence="6 7">
    <name type="scientific">Achromobacter xylosoxidans (strain A8)</name>
    <dbReference type="NCBI Taxonomy" id="762376"/>
    <lineage>
        <taxon>Bacteria</taxon>
        <taxon>Pseudomonadati</taxon>
        <taxon>Pseudomonadota</taxon>
        <taxon>Betaproteobacteria</taxon>
        <taxon>Burkholderiales</taxon>
        <taxon>Alcaligenaceae</taxon>
        <taxon>Achromobacter</taxon>
    </lineage>
</organism>
<dbReference type="PANTHER" id="PTHR45527:SF1">
    <property type="entry name" value="FATTY ACID SYNTHASE"/>
    <property type="match status" value="1"/>
</dbReference>
<dbReference type="InterPro" id="IPR045851">
    <property type="entry name" value="AMP-bd_C_sf"/>
</dbReference>
<dbReference type="Gene3D" id="3.30.300.30">
    <property type="match status" value="2"/>
</dbReference>
<evidence type="ECO:0000313" key="7">
    <source>
        <dbReference type="Proteomes" id="UP000006876"/>
    </source>
</evidence>
<dbReference type="CDD" id="cd17649">
    <property type="entry name" value="A_NRPS_PvdJ-like"/>
    <property type="match status" value="1"/>
</dbReference>
<dbReference type="Pfam" id="PF00501">
    <property type="entry name" value="AMP-binding"/>
    <property type="match status" value="2"/>
</dbReference>
<dbReference type="InterPro" id="IPR025110">
    <property type="entry name" value="AMP-bd_C"/>
</dbReference>
<dbReference type="KEGG" id="axy:AXYL_02598"/>
<dbReference type="Gene3D" id="3.30.559.10">
    <property type="entry name" value="Chloramphenicol acetyltransferase-like domain"/>
    <property type="match status" value="2"/>
</dbReference>
<accession>E3HPT4</accession>
<dbReference type="GO" id="GO:0043041">
    <property type="term" value="P:amino acid activation for nonribosomal peptide biosynthetic process"/>
    <property type="evidence" value="ECO:0007669"/>
    <property type="project" value="TreeGrafter"/>
</dbReference>
<evidence type="ECO:0000256" key="4">
    <source>
        <dbReference type="ARBA" id="ARBA00022553"/>
    </source>
</evidence>
<dbReference type="GO" id="GO:0044550">
    <property type="term" value="P:secondary metabolite biosynthetic process"/>
    <property type="evidence" value="ECO:0007669"/>
    <property type="project" value="UniProtKB-ARBA"/>
</dbReference>
<dbReference type="Pfam" id="PF00668">
    <property type="entry name" value="Condensation"/>
    <property type="match status" value="2"/>
</dbReference>
<dbReference type="GO" id="GO:0072330">
    <property type="term" value="P:monocarboxylic acid biosynthetic process"/>
    <property type="evidence" value="ECO:0007669"/>
    <property type="project" value="UniProtKB-ARBA"/>
</dbReference>
<dbReference type="InterPro" id="IPR006162">
    <property type="entry name" value="Ppantetheine_attach_site"/>
</dbReference>
<dbReference type="SUPFAM" id="SSF52777">
    <property type="entry name" value="CoA-dependent acyltransferases"/>
    <property type="match status" value="4"/>
</dbReference>
<feature type="domain" description="Carrier" evidence="5">
    <location>
        <begin position="2101"/>
        <end position="2176"/>
    </location>
</feature>
<dbReference type="PATRIC" id="fig|762376.5.peg.2601"/>
<dbReference type="SUPFAM" id="SSF47336">
    <property type="entry name" value="ACP-like"/>
    <property type="match status" value="2"/>
</dbReference>
<comment type="cofactor">
    <cofactor evidence="1">
        <name>pantetheine 4'-phosphate</name>
        <dbReference type="ChEBI" id="CHEBI:47942"/>
    </cofactor>
</comment>
<gene>
    <name evidence="6" type="ordered locus">AXYL_02598</name>
</gene>
<feature type="domain" description="Carrier" evidence="5">
    <location>
        <begin position="1024"/>
        <end position="1098"/>
    </location>
</feature>
<dbReference type="GO" id="GO:0003824">
    <property type="term" value="F:catalytic activity"/>
    <property type="evidence" value="ECO:0007669"/>
    <property type="project" value="InterPro"/>
</dbReference>
<dbReference type="InterPro" id="IPR036736">
    <property type="entry name" value="ACP-like_sf"/>
</dbReference>
<dbReference type="InterPro" id="IPR023213">
    <property type="entry name" value="CAT-like_dom_sf"/>
</dbReference>
<dbReference type="FunFam" id="1.10.1200.10:FF:000005">
    <property type="entry name" value="Nonribosomal peptide synthetase 1"/>
    <property type="match status" value="1"/>
</dbReference>
<dbReference type="SUPFAM" id="SSF56801">
    <property type="entry name" value="Acetyl-CoA synthetase-like"/>
    <property type="match status" value="2"/>
</dbReference>
<dbReference type="PANTHER" id="PTHR45527">
    <property type="entry name" value="NONRIBOSOMAL PEPTIDE SYNTHETASE"/>
    <property type="match status" value="1"/>
</dbReference>
<evidence type="ECO:0000259" key="5">
    <source>
        <dbReference type="PROSITE" id="PS50075"/>
    </source>
</evidence>
<evidence type="ECO:0000256" key="1">
    <source>
        <dbReference type="ARBA" id="ARBA00001957"/>
    </source>
</evidence>
<dbReference type="Pfam" id="PF13193">
    <property type="entry name" value="AMP-binding_C"/>
    <property type="match status" value="2"/>
</dbReference>
<dbReference type="SUPFAM" id="SSF53474">
    <property type="entry name" value="alpha/beta-Hydrolases"/>
    <property type="match status" value="1"/>
</dbReference>
<dbReference type="FunFam" id="1.10.1200.10:FF:000016">
    <property type="entry name" value="Non-ribosomal peptide synthase"/>
    <property type="match status" value="1"/>
</dbReference>
<dbReference type="InterPro" id="IPR010071">
    <property type="entry name" value="AA_adenyl_dom"/>
</dbReference>
<dbReference type="InterPro" id="IPR020845">
    <property type="entry name" value="AMP-binding_CS"/>
</dbReference>
<dbReference type="PROSITE" id="PS50075">
    <property type="entry name" value="CARRIER"/>
    <property type="match status" value="2"/>
</dbReference>
<dbReference type="Gene3D" id="1.10.1200.10">
    <property type="entry name" value="ACP-like"/>
    <property type="match status" value="2"/>
</dbReference>
<dbReference type="InterPro" id="IPR029058">
    <property type="entry name" value="AB_hydrolase_fold"/>
</dbReference>
<dbReference type="RefSeq" id="WP_013393238.1">
    <property type="nucleotide sequence ID" value="NC_014640.1"/>
</dbReference>
<dbReference type="CDD" id="cd05930">
    <property type="entry name" value="A_NRPS"/>
    <property type="match status" value="1"/>
</dbReference>
<dbReference type="Gene3D" id="2.30.38.10">
    <property type="entry name" value="Luciferase, Domain 3"/>
    <property type="match status" value="2"/>
</dbReference>
<dbReference type="GO" id="GO:0031177">
    <property type="term" value="F:phosphopantetheine binding"/>
    <property type="evidence" value="ECO:0007669"/>
    <property type="project" value="TreeGrafter"/>
</dbReference>
<dbReference type="Pfam" id="PF00975">
    <property type="entry name" value="Thioesterase"/>
    <property type="match status" value="1"/>
</dbReference>
<dbReference type="EMBL" id="CP002287">
    <property type="protein sequence ID" value="ADP15918.1"/>
    <property type="molecule type" value="Genomic_DNA"/>
</dbReference>
<dbReference type="Proteomes" id="UP000006876">
    <property type="component" value="Chromosome"/>
</dbReference>